<evidence type="ECO:0000313" key="3">
    <source>
        <dbReference type="Proteomes" id="UP001049176"/>
    </source>
</evidence>
<feature type="transmembrane region" description="Helical" evidence="1">
    <location>
        <begin position="66"/>
        <end position="87"/>
    </location>
</feature>
<reference evidence="2" key="1">
    <citation type="journal article" date="2021" name="Genome Biol. Evol.">
        <title>The assembled and annotated genome of the fairy-ring fungus Marasmius oreades.</title>
        <authorList>
            <person name="Hiltunen M."/>
            <person name="Ament-Velasquez S.L."/>
            <person name="Johannesson H."/>
        </authorList>
    </citation>
    <scope>NUCLEOTIDE SEQUENCE</scope>
    <source>
        <strain evidence="2">03SP1</strain>
    </source>
</reference>
<name>A0A9P8ADX4_9AGAR</name>
<keyword evidence="3" id="KW-1185">Reference proteome</keyword>
<feature type="transmembrane region" description="Helical" evidence="1">
    <location>
        <begin position="178"/>
        <end position="197"/>
    </location>
</feature>
<proteinExistence type="predicted"/>
<gene>
    <name evidence="2" type="ORF">E1B28_000026</name>
</gene>
<dbReference type="OrthoDB" id="2878648at2759"/>
<keyword evidence="1" id="KW-1133">Transmembrane helix</keyword>
<feature type="transmembrane region" description="Helical" evidence="1">
    <location>
        <begin position="107"/>
        <end position="129"/>
    </location>
</feature>
<sequence length="243" mass="27132">MMYDLLAVAGSFWELARPGLKFPFPLARLEFVLQITRYLILFFMGFTVDCILIFRCYVIFGYRRRFFFVPLILCIVIDVGAIISGVWDAVETRKIGHDSDLMDNISNSFLGASALFNFVLTGAIAGKIWSVLRGSLAVDDWTKRRFKMVVSIVLESGLLYSLTIAVMIVGDLLDAETFNIASIMTQISGIAPTLMIVRANISRGLEDEEDTQFNLSTRFGVSTGSATERSKSGVMVFTTREEP</sequence>
<feature type="transmembrane region" description="Helical" evidence="1">
    <location>
        <begin position="149"/>
        <end position="172"/>
    </location>
</feature>
<feature type="transmembrane region" description="Helical" evidence="1">
    <location>
        <begin position="31"/>
        <end position="54"/>
    </location>
</feature>
<dbReference type="KEGG" id="more:E1B28_000026"/>
<dbReference type="AlphaFoldDB" id="A0A9P8ADX4"/>
<comment type="caution">
    <text evidence="2">The sequence shown here is derived from an EMBL/GenBank/DDBJ whole genome shotgun (WGS) entry which is preliminary data.</text>
</comment>
<dbReference type="EMBL" id="CM032181">
    <property type="protein sequence ID" value="KAG7098052.1"/>
    <property type="molecule type" value="Genomic_DNA"/>
</dbReference>
<evidence type="ECO:0000256" key="1">
    <source>
        <dbReference type="SAM" id="Phobius"/>
    </source>
</evidence>
<keyword evidence="1" id="KW-0812">Transmembrane</keyword>
<dbReference type="Proteomes" id="UP001049176">
    <property type="component" value="Chromosome 1"/>
</dbReference>
<organism evidence="2 3">
    <name type="scientific">Marasmius oreades</name>
    <name type="common">fairy-ring Marasmius</name>
    <dbReference type="NCBI Taxonomy" id="181124"/>
    <lineage>
        <taxon>Eukaryota</taxon>
        <taxon>Fungi</taxon>
        <taxon>Dikarya</taxon>
        <taxon>Basidiomycota</taxon>
        <taxon>Agaricomycotina</taxon>
        <taxon>Agaricomycetes</taxon>
        <taxon>Agaricomycetidae</taxon>
        <taxon>Agaricales</taxon>
        <taxon>Marasmiineae</taxon>
        <taxon>Marasmiaceae</taxon>
        <taxon>Marasmius</taxon>
    </lineage>
</organism>
<protein>
    <submittedName>
        <fullName evidence="2">Uncharacterized protein</fullName>
    </submittedName>
</protein>
<dbReference type="GeneID" id="66069102"/>
<dbReference type="RefSeq" id="XP_043014522.1">
    <property type="nucleotide sequence ID" value="XM_043145823.1"/>
</dbReference>
<keyword evidence="1" id="KW-0472">Membrane</keyword>
<evidence type="ECO:0000313" key="2">
    <source>
        <dbReference type="EMBL" id="KAG7098052.1"/>
    </source>
</evidence>
<accession>A0A9P8ADX4</accession>